<dbReference type="Pfam" id="PF21022">
    <property type="entry name" value="Rap-GAP_dimer"/>
    <property type="match status" value="1"/>
</dbReference>
<proteinExistence type="predicted"/>
<dbReference type="Proteomes" id="UP000299102">
    <property type="component" value="Unassembled WGS sequence"/>
</dbReference>
<organism evidence="1 2">
    <name type="scientific">Eumeta variegata</name>
    <name type="common">Bagworm moth</name>
    <name type="synonym">Eumeta japonica</name>
    <dbReference type="NCBI Taxonomy" id="151549"/>
    <lineage>
        <taxon>Eukaryota</taxon>
        <taxon>Metazoa</taxon>
        <taxon>Ecdysozoa</taxon>
        <taxon>Arthropoda</taxon>
        <taxon>Hexapoda</taxon>
        <taxon>Insecta</taxon>
        <taxon>Pterygota</taxon>
        <taxon>Neoptera</taxon>
        <taxon>Endopterygota</taxon>
        <taxon>Lepidoptera</taxon>
        <taxon>Glossata</taxon>
        <taxon>Ditrysia</taxon>
        <taxon>Tineoidea</taxon>
        <taxon>Psychidae</taxon>
        <taxon>Oiketicinae</taxon>
        <taxon>Eumeta</taxon>
    </lineage>
</organism>
<evidence type="ECO:0000313" key="2">
    <source>
        <dbReference type="Proteomes" id="UP000299102"/>
    </source>
</evidence>
<dbReference type="Gene3D" id="3.30.1120.160">
    <property type="match status" value="1"/>
</dbReference>
<dbReference type="EMBL" id="BGZK01005072">
    <property type="protein sequence ID" value="GBP12378.1"/>
    <property type="molecule type" value="Genomic_DNA"/>
</dbReference>
<protein>
    <submittedName>
        <fullName evidence="1">Rap1 GTPase-activating protein 1</fullName>
    </submittedName>
</protein>
<evidence type="ECO:0000313" key="1">
    <source>
        <dbReference type="EMBL" id="GBP12378.1"/>
    </source>
</evidence>
<name>A0A4C1TG03_EUMVA</name>
<dbReference type="AlphaFoldDB" id="A0A4C1TG03"/>
<gene>
    <name evidence="1" type="primary">RAP1GAP</name>
    <name evidence="1" type="ORF">EVAR_72426_1</name>
</gene>
<dbReference type="STRING" id="151549.A0A4C1TG03"/>
<keyword evidence="2" id="KW-1185">Reference proteome</keyword>
<dbReference type="OrthoDB" id="2499658at2759"/>
<reference evidence="1 2" key="1">
    <citation type="journal article" date="2019" name="Commun. Biol.">
        <title>The bagworm genome reveals a unique fibroin gene that provides high tensile strength.</title>
        <authorList>
            <person name="Kono N."/>
            <person name="Nakamura H."/>
            <person name="Ohtoshi R."/>
            <person name="Tomita M."/>
            <person name="Numata K."/>
            <person name="Arakawa K."/>
        </authorList>
    </citation>
    <scope>NUCLEOTIDE SEQUENCE [LARGE SCALE GENOMIC DNA]</scope>
</reference>
<sequence>MRHSMSNSSSSTPASPQLSGIITASGGQLLSNGHHYQSQSSSQSSIISTIPASQRILEEVLAKGAPYPMVCLPLSGYWVDGTDHECTFDSRGNPMLPQTTWMAKFETDDTAKCYRRFYAGREHSNLVGHDEQLGPY</sequence>
<comment type="caution">
    <text evidence="1">The sequence shown here is derived from an EMBL/GenBank/DDBJ whole genome shotgun (WGS) entry which is preliminary data.</text>
</comment>
<accession>A0A4C1TG03</accession>